<feature type="transmembrane region" description="Helical" evidence="12">
    <location>
        <begin position="628"/>
        <end position="649"/>
    </location>
</feature>
<evidence type="ECO:0000256" key="1">
    <source>
        <dbReference type="ARBA" id="ARBA00004651"/>
    </source>
</evidence>
<proteinExistence type="inferred from homology"/>
<keyword evidence="3 12" id="KW-1003">Cell membrane</keyword>
<dbReference type="Pfam" id="PF07549">
    <property type="entry name" value="Sec_GG"/>
    <property type="match status" value="2"/>
</dbReference>
<dbReference type="Pfam" id="PF21760">
    <property type="entry name" value="SecD_1st"/>
    <property type="match status" value="1"/>
</dbReference>
<dbReference type="Pfam" id="PF02355">
    <property type="entry name" value="SecD_SecF_C"/>
    <property type="match status" value="2"/>
</dbReference>
<dbReference type="HAMAP" id="MF_01463_B">
    <property type="entry name" value="SecD_B"/>
    <property type="match status" value="1"/>
</dbReference>
<gene>
    <name evidence="12" type="primary">secD</name>
    <name evidence="13" type="synonym">secF</name>
    <name evidence="16" type="ORF">EV213_11168</name>
</gene>
<dbReference type="RefSeq" id="WP_133581039.1">
    <property type="nucleotide sequence ID" value="NZ_SNYJ01000011.1"/>
</dbReference>
<dbReference type="GO" id="GO:0006605">
    <property type="term" value="P:protein targeting"/>
    <property type="evidence" value="ECO:0007669"/>
    <property type="project" value="UniProtKB-UniRule"/>
</dbReference>
<keyword evidence="2 12" id="KW-0813">Transport</keyword>
<keyword evidence="4 12" id="KW-0812">Transmembrane</keyword>
<dbReference type="HAMAP" id="MF_01464_B">
    <property type="entry name" value="SecF_B"/>
    <property type="match status" value="1"/>
</dbReference>
<evidence type="ECO:0000256" key="13">
    <source>
        <dbReference type="HAMAP-Rule" id="MF_01464"/>
    </source>
</evidence>
<feature type="domain" description="Protein export membrane protein SecD/SecF C-terminal" evidence="14">
    <location>
        <begin position="243"/>
        <end position="412"/>
    </location>
</feature>
<dbReference type="InterPro" id="IPR005791">
    <property type="entry name" value="SecD"/>
</dbReference>
<feature type="transmembrane region" description="Helical" evidence="12">
    <location>
        <begin position="577"/>
        <end position="594"/>
    </location>
</feature>
<dbReference type="InterPro" id="IPR048634">
    <property type="entry name" value="SecD_SecF_C"/>
</dbReference>
<evidence type="ECO:0000256" key="11">
    <source>
        <dbReference type="ARBA" id="ARBA00061053"/>
    </source>
</evidence>
<dbReference type="InterPro" id="IPR022646">
    <property type="entry name" value="SecD/SecF_CS"/>
</dbReference>
<evidence type="ECO:0000256" key="5">
    <source>
        <dbReference type="ARBA" id="ARBA00022927"/>
    </source>
</evidence>
<feature type="transmembrane region" description="Helical" evidence="12">
    <location>
        <begin position="708"/>
        <end position="732"/>
    </location>
</feature>
<evidence type="ECO:0000256" key="8">
    <source>
        <dbReference type="ARBA" id="ARBA00023136"/>
    </source>
</evidence>
<keyword evidence="5 12" id="KW-0653">Protein transport</keyword>
<evidence type="ECO:0000256" key="4">
    <source>
        <dbReference type="ARBA" id="ARBA00022692"/>
    </source>
</evidence>
<evidence type="ECO:0000256" key="10">
    <source>
        <dbReference type="ARBA" id="ARBA00060856"/>
    </source>
</evidence>
<dbReference type="InterPro" id="IPR022645">
    <property type="entry name" value="SecD/SecF_bac"/>
</dbReference>
<reference evidence="16 17" key="1">
    <citation type="submission" date="2019-03" db="EMBL/GenBank/DDBJ databases">
        <title>Genomic Encyclopedia of Type Strains, Phase IV (KMG-IV): sequencing the most valuable type-strain genomes for metagenomic binning, comparative biology and taxonomic classification.</title>
        <authorList>
            <person name="Goeker M."/>
        </authorList>
    </citation>
    <scope>NUCLEOTIDE SEQUENCE [LARGE SCALE GENOMIC DNA]</scope>
    <source>
        <strain evidence="16 17">DSM 28697</strain>
    </source>
</reference>
<dbReference type="PRINTS" id="PR01755">
    <property type="entry name" value="SECFTRNLCASE"/>
</dbReference>
<dbReference type="InterPro" id="IPR022813">
    <property type="entry name" value="SecD/SecF_arch_bac"/>
</dbReference>
<dbReference type="Gene3D" id="1.20.1640.10">
    <property type="entry name" value="Multidrug efflux transporter AcrB transmembrane domain"/>
    <property type="match status" value="2"/>
</dbReference>
<dbReference type="OrthoDB" id="9805019at2"/>
<comment type="caution">
    <text evidence="16">The sequence shown here is derived from an EMBL/GenBank/DDBJ whole genome shotgun (WGS) entry which is preliminary data.</text>
</comment>
<dbReference type="NCBIfam" id="NF009581">
    <property type="entry name" value="PRK13024.1-1"/>
    <property type="match status" value="1"/>
</dbReference>
<feature type="transmembrane region" description="Helical" evidence="12">
    <location>
        <begin position="286"/>
        <end position="303"/>
    </location>
</feature>
<evidence type="ECO:0000256" key="9">
    <source>
        <dbReference type="ARBA" id="ARBA00059018"/>
    </source>
</evidence>
<feature type="transmembrane region" description="Helical" evidence="12">
    <location>
        <begin position="263"/>
        <end position="281"/>
    </location>
</feature>
<dbReference type="NCBIfam" id="TIGR00916">
    <property type="entry name" value="2A0604s01"/>
    <property type="match status" value="2"/>
</dbReference>
<feature type="transmembrane region" description="Helical" evidence="12">
    <location>
        <begin position="599"/>
        <end position="622"/>
    </location>
</feature>
<keyword evidence="8 12" id="KW-0472">Membrane</keyword>
<dbReference type="InterPro" id="IPR055344">
    <property type="entry name" value="SecD_SecF_C_bact"/>
</dbReference>
<feature type="transmembrane region" description="Helical" evidence="12">
    <location>
        <begin position="357"/>
        <end position="379"/>
    </location>
</feature>
<feature type="transmembrane region" description="Helical" evidence="12">
    <location>
        <begin position="315"/>
        <end position="336"/>
    </location>
</feature>
<dbReference type="NCBIfam" id="TIGR01129">
    <property type="entry name" value="secD"/>
    <property type="match status" value="1"/>
</dbReference>
<comment type="function">
    <text evidence="9 12">Part of the Sec protein translocase complex. Interacts with the SecYEG preprotein conducting channel. SecDF uses the proton motive force (PMF) to complete protein translocation after the ATP-dependent function of SecA.</text>
</comment>
<dbReference type="FunFam" id="1.20.1640.10:FF:000004">
    <property type="entry name" value="Protein translocase subunit SecD"/>
    <property type="match status" value="1"/>
</dbReference>
<dbReference type="GO" id="GO:0005886">
    <property type="term" value="C:plasma membrane"/>
    <property type="evidence" value="ECO:0007669"/>
    <property type="project" value="UniProtKB-SubCell"/>
</dbReference>
<feature type="domain" description="Protein translocase subunit SecDF P1" evidence="15">
    <location>
        <begin position="64"/>
        <end position="120"/>
    </location>
</feature>
<dbReference type="SUPFAM" id="SSF82866">
    <property type="entry name" value="Multidrug efflux transporter AcrB transmembrane domain"/>
    <property type="match status" value="2"/>
</dbReference>
<evidence type="ECO:0000256" key="2">
    <source>
        <dbReference type="ARBA" id="ARBA00022448"/>
    </source>
</evidence>
<feature type="domain" description="Protein export membrane protein SecD/SecF C-terminal" evidence="14">
    <location>
        <begin position="558"/>
        <end position="735"/>
    </location>
</feature>
<feature type="transmembrane region" description="Helical" evidence="12">
    <location>
        <begin position="385"/>
        <end position="409"/>
    </location>
</feature>
<dbReference type="InterPro" id="IPR005665">
    <property type="entry name" value="SecF_bac"/>
</dbReference>
<keyword evidence="7 12" id="KW-0811">Translocation</keyword>
<comment type="similarity">
    <text evidence="10">In the C-terminal section; belongs to the SecD/SecF family. SecF subfamily.</text>
</comment>
<comment type="subunit">
    <text evidence="12">Forms a complex with SecF. Part of the essential Sec protein translocation apparatus which comprises SecA, SecYEG and auxiliary proteins SecDF. Other proteins may also be involved.</text>
</comment>
<dbReference type="GO" id="GO:0043952">
    <property type="term" value="P:protein transport by the Sec complex"/>
    <property type="evidence" value="ECO:0007669"/>
    <property type="project" value="UniProtKB-UniRule"/>
</dbReference>
<evidence type="ECO:0000313" key="16">
    <source>
        <dbReference type="EMBL" id="TDQ37989.1"/>
    </source>
</evidence>
<name>A0A4R6U0T0_9BACI</name>
<comment type="similarity">
    <text evidence="13">Belongs to the SecD/SecF family. SecF subfamily.</text>
</comment>
<organism evidence="16 17">
    <name type="scientific">Aureibacillus halotolerans</name>
    <dbReference type="NCBI Taxonomy" id="1508390"/>
    <lineage>
        <taxon>Bacteria</taxon>
        <taxon>Bacillati</taxon>
        <taxon>Bacillota</taxon>
        <taxon>Bacilli</taxon>
        <taxon>Bacillales</taxon>
        <taxon>Bacillaceae</taxon>
        <taxon>Aureibacillus</taxon>
    </lineage>
</organism>
<dbReference type="InterPro" id="IPR048631">
    <property type="entry name" value="SecD_1st"/>
</dbReference>
<comment type="subcellular location">
    <subcellularLocation>
        <location evidence="1 12">Cell membrane</location>
        <topology evidence="1 12">Multi-pass membrane protein</topology>
    </subcellularLocation>
</comment>
<keyword evidence="17" id="KW-1185">Reference proteome</keyword>
<comment type="similarity">
    <text evidence="11">In the N-terminal section; belongs to the SecD/SecF family. SecD subfamily.</text>
</comment>
<evidence type="ECO:0000256" key="7">
    <source>
        <dbReference type="ARBA" id="ARBA00023010"/>
    </source>
</evidence>
<dbReference type="EMBL" id="SNYJ01000011">
    <property type="protein sequence ID" value="TDQ37989.1"/>
    <property type="molecule type" value="Genomic_DNA"/>
</dbReference>
<comment type="similarity">
    <text evidence="12">Belongs to the SecD/SecF family. SecD subfamily.</text>
</comment>
<keyword evidence="6 12" id="KW-1133">Transmembrane helix</keyword>
<comment type="caution">
    <text evidence="12">Lacks conserved residue(s) required for the propagation of feature annotation.</text>
</comment>
<evidence type="ECO:0000313" key="17">
    <source>
        <dbReference type="Proteomes" id="UP000295632"/>
    </source>
</evidence>
<sequence length="754" mass="83412">MKKGRIAVFFIVVALLAALAVGTIRPILQNINLGLDLQGGFEVLYQVTPKDEEQTITDETMVATTQALDRRINVLGVSEPSIQIEGQDRIRVQLAGVTDQENAREILSTQGELSFRDVNDELLLDGTDLAENGASQTFDQQNQPAVALELKDADKFAEATQHIVNMAPQNQMVIWLDYEEGDSFEEEYQKHRDPNQESKILSVANVDQVFRQPEVSITGNFEVEEAKELADLLNSGSLPVALEELHLTSVGAQFGQEALEQTVFAGYVAIIAIFLFMIFYYRLPGIISVVTLSFYIYLILLVFQQLNAVLTLPGIAALILGVGMAVDANIISAERIKDEIQSGKSIRSAFRAGNRRSIGTIFDANITTLLAASVLFIFGTSSVKGFATMLIISILVSFITAVYGSRFLLSLWVNSGLFKNKPGWFGVKRSDIDNLHEVEDESKRRLKGPYRKVNFVKHRKFFFIGTGVLLLVGFISLFVFKFNLGIDFASGTRIDLIAQEPLTEESVNNEFSSIGLAAPDELLIDGENSKRATASYVGALSEEESQIVKAHFQETYGTDPSISTVSPIVGKELTKNAIFALIIASIGMVIYVAIRFEIFFGLAAILALLHDAFFIIVVFSIFQIELDINFIAAILTIIGYSINDTIVTFDRIRENMGYEKKIRTREDLERVVNRSLVQTMTRSLNTIITVIIGVLALLIFGNESISTFSIALLIGLIAGTYSSICLASQLWLTWKIKQLEKQPKGQLDPSQTDV</sequence>
<evidence type="ECO:0000259" key="14">
    <source>
        <dbReference type="Pfam" id="PF02355"/>
    </source>
</evidence>
<evidence type="ECO:0000259" key="15">
    <source>
        <dbReference type="Pfam" id="PF21760"/>
    </source>
</evidence>
<dbReference type="PANTHER" id="PTHR30081:SF1">
    <property type="entry name" value="PROTEIN TRANSLOCASE SUBUNIT SECD"/>
    <property type="match status" value="1"/>
</dbReference>
<dbReference type="Gene3D" id="3.30.1360.200">
    <property type="match status" value="1"/>
</dbReference>
<evidence type="ECO:0000256" key="3">
    <source>
        <dbReference type="ARBA" id="ARBA00022475"/>
    </source>
</evidence>
<dbReference type="NCBIfam" id="TIGR00966">
    <property type="entry name" value="transloc_SecF"/>
    <property type="match status" value="1"/>
</dbReference>
<dbReference type="FunFam" id="1.20.1640.10:FF:000024">
    <property type="entry name" value="Multifunctional fusion protein"/>
    <property type="match status" value="1"/>
</dbReference>
<feature type="transmembrane region" description="Helical" evidence="12">
    <location>
        <begin position="684"/>
        <end position="702"/>
    </location>
</feature>
<evidence type="ECO:0000256" key="12">
    <source>
        <dbReference type="HAMAP-Rule" id="MF_01463"/>
    </source>
</evidence>
<dbReference type="Gene3D" id="3.30.70.3400">
    <property type="match status" value="1"/>
</dbReference>
<dbReference type="GO" id="GO:0015450">
    <property type="term" value="F:protein-transporting ATPase activity"/>
    <property type="evidence" value="ECO:0007669"/>
    <property type="project" value="InterPro"/>
</dbReference>
<feature type="transmembrane region" description="Helical" evidence="12">
    <location>
        <begin position="461"/>
        <end position="480"/>
    </location>
</feature>
<dbReference type="Proteomes" id="UP000295632">
    <property type="component" value="Unassembled WGS sequence"/>
</dbReference>
<accession>A0A4R6U0T0</accession>
<dbReference type="PANTHER" id="PTHR30081">
    <property type="entry name" value="PROTEIN-EXPORT MEMBRANE PROTEIN SEC"/>
    <property type="match status" value="1"/>
</dbReference>
<comment type="subunit">
    <text evidence="13">Forms a complex with SecD. Part of the essential Sec protein translocation apparatus which comprises SecA, SecYEG and auxiliary proteins SecDF. Other proteins may also be involved.</text>
</comment>
<evidence type="ECO:0000256" key="6">
    <source>
        <dbReference type="ARBA" id="ARBA00022989"/>
    </source>
</evidence>
<dbReference type="AlphaFoldDB" id="A0A4R6U0T0"/>
<dbReference type="GO" id="GO:0065002">
    <property type="term" value="P:intracellular protein transmembrane transport"/>
    <property type="evidence" value="ECO:0007669"/>
    <property type="project" value="UniProtKB-UniRule"/>
</dbReference>
<protein>
    <recommendedName>
        <fullName evidence="12 13">Multifunctional fusion protein</fullName>
    </recommendedName>
    <domain>
        <recommendedName>
            <fullName evidence="12">Protein translocase subunit SecD</fullName>
        </recommendedName>
    </domain>
    <domain>
        <recommendedName>
            <fullName evidence="13">Protein-export membrane protein SecF</fullName>
        </recommendedName>
    </domain>
</protein>